<dbReference type="PROSITE" id="PS00332">
    <property type="entry name" value="SOD_CU_ZN_2"/>
    <property type="match status" value="1"/>
</dbReference>
<comment type="caution">
    <text evidence="6">The sequence shown here is derived from an EMBL/GenBank/DDBJ whole genome shotgun (WGS) entry which is preliminary data.</text>
</comment>
<comment type="cofactor">
    <cofactor evidence="3">
        <name>Zn(2+)</name>
        <dbReference type="ChEBI" id="CHEBI:29105"/>
    </cofactor>
    <text evidence="3">Binds 1 zinc ion per subunit.</text>
</comment>
<reference evidence="6 7" key="1">
    <citation type="submission" date="2020-08" db="EMBL/GenBank/DDBJ databases">
        <title>A Genomic Blueprint of the Chicken Gut Microbiome.</title>
        <authorList>
            <person name="Gilroy R."/>
            <person name="Ravi A."/>
            <person name="Getino M."/>
            <person name="Pursley I."/>
            <person name="Horton D.L."/>
            <person name="Alikhan N.-F."/>
            <person name="Baker D."/>
            <person name="Gharbi K."/>
            <person name="Hall N."/>
            <person name="Watson M."/>
            <person name="Adriaenssens E.M."/>
            <person name="Foster-Nyarko E."/>
            <person name="Jarju S."/>
            <person name="Secka A."/>
            <person name="Antonio M."/>
            <person name="Oren A."/>
            <person name="Chaudhuri R."/>
            <person name="La Ragione R.M."/>
            <person name="Hildebrand F."/>
            <person name="Pallen M.J."/>
        </authorList>
    </citation>
    <scope>NUCLEOTIDE SEQUENCE [LARGE SCALE GENOMIC DNA]</scope>
    <source>
        <strain evidence="6 7">Sa3CUA8</strain>
    </source>
</reference>
<evidence type="ECO:0000313" key="7">
    <source>
        <dbReference type="Proteomes" id="UP000659496"/>
    </source>
</evidence>
<dbReference type="InterPro" id="IPR036423">
    <property type="entry name" value="SOD-like_Cu/Zn_dom_sf"/>
</dbReference>
<keyword evidence="7" id="KW-1185">Reference proteome</keyword>
<feature type="compositionally biased region" description="Basic and acidic residues" evidence="4">
    <location>
        <begin position="80"/>
        <end position="103"/>
    </location>
</feature>
<dbReference type="InterPro" id="IPR018152">
    <property type="entry name" value="SOD_Cu/Zn_BS"/>
</dbReference>
<dbReference type="EC" id="1.15.1.1" evidence="3"/>
<comment type="similarity">
    <text evidence="1 3">Belongs to the Cu-Zn superoxide dismutase family.</text>
</comment>
<dbReference type="PANTHER" id="PTHR10003">
    <property type="entry name" value="SUPEROXIDE DISMUTASE CU-ZN -RELATED"/>
    <property type="match status" value="1"/>
</dbReference>
<name>A0ABR8PEY7_9BACL</name>
<comment type="catalytic activity">
    <reaction evidence="3">
        <text>2 superoxide + 2 H(+) = H2O2 + O2</text>
        <dbReference type="Rhea" id="RHEA:20696"/>
        <dbReference type="ChEBI" id="CHEBI:15378"/>
        <dbReference type="ChEBI" id="CHEBI:15379"/>
        <dbReference type="ChEBI" id="CHEBI:16240"/>
        <dbReference type="ChEBI" id="CHEBI:18421"/>
        <dbReference type="EC" id="1.15.1.1"/>
    </reaction>
</comment>
<keyword evidence="3" id="KW-0186">Copper</keyword>
<feature type="region of interest" description="Disordered" evidence="4">
    <location>
        <begin position="80"/>
        <end position="111"/>
    </location>
</feature>
<dbReference type="SUPFAM" id="SSF49329">
    <property type="entry name" value="Cu,Zn superoxide dismutase-like"/>
    <property type="match status" value="1"/>
</dbReference>
<dbReference type="InterPro" id="IPR024134">
    <property type="entry name" value="SOD_Cu/Zn_/chaperone"/>
</dbReference>
<proteinExistence type="inferred from homology"/>
<keyword evidence="3" id="KW-0560">Oxidoreductase</keyword>
<gene>
    <name evidence="6" type="ORF">H9659_00095</name>
</gene>
<evidence type="ECO:0000256" key="4">
    <source>
        <dbReference type="SAM" id="MobiDB-lite"/>
    </source>
</evidence>
<organism evidence="6 7">
    <name type="scientific">Sporosarcina gallistercoris</name>
    <dbReference type="NCBI Taxonomy" id="2762245"/>
    <lineage>
        <taxon>Bacteria</taxon>
        <taxon>Bacillati</taxon>
        <taxon>Bacillota</taxon>
        <taxon>Bacilli</taxon>
        <taxon>Bacillales</taxon>
        <taxon>Caryophanaceae</taxon>
        <taxon>Sporosarcina</taxon>
    </lineage>
</organism>
<dbReference type="Proteomes" id="UP000659496">
    <property type="component" value="Unassembled WGS sequence"/>
</dbReference>
<evidence type="ECO:0000256" key="2">
    <source>
        <dbReference type="ARBA" id="ARBA00024900"/>
    </source>
</evidence>
<evidence type="ECO:0000313" key="6">
    <source>
        <dbReference type="EMBL" id="MBD7906726.1"/>
    </source>
</evidence>
<keyword evidence="3" id="KW-0862">Zinc</keyword>
<protein>
    <recommendedName>
        <fullName evidence="3">Superoxide dismutase [Cu-Zn]</fullName>
        <ecNumber evidence="3">1.15.1.1</ecNumber>
    </recommendedName>
</protein>
<evidence type="ECO:0000256" key="1">
    <source>
        <dbReference type="ARBA" id="ARBA00010457"/>
    </source>
</evidence>
<dbReference type="Pfam" id="PF00080">
    <property type="entry name" value="Sod_Cu"/>
    <property type="match status" value="1"/>
</dbReference>
<comment type="function">
    <text evidence="2">Destroys radicals which are normally produced within the cells and which are toxic to biological systems. May play a role in favoring mycobacterial survival in phagocytes.</text>
</comment>
<keyword evidence="3" id="KW-0479">Metal-binding</keyword>
<dbReference type="EMBL" id="JACSQY010000001">
    <property type="protein sequence ID" value="MBD7906726.1"/>
    <property type="molecule type" value="Genomic_DNA"/>
</dbReference>
<feature type="domain" description="Superoxide dismutase copper/zinc binding" evidence="5">
    <location>
        <begin position="39"/>
        <end position="171"/>
    </location>
</feature>
<evidence type="ECO:0000259" key="5">
    <source>
        <dbReference type="Pfam" id="PF00080"/>
    </source>
</evidence>
<dbReference type="CDD" id="cd00305">
    <property type="entry name" value="Cu-Zn_Superoxide_Dismutase"/>
    <property type="match status" value="1"/>
</dbReference>
<sequence length="172" mass="18261">MTPSQEVEKNNAVTRADDDMQTAPFIVLVDLKDAEGQTTGTAELEEMDEGVKVHLKAEGLPAGSHGFHFHEAGVCEAPDFKTAGDHFNPDGKQHGLESEEGPHAGDLPNLEVGEDGKVDDEFTANNVTLETDQSNSLLQDSGTALVIHALKDDGRTQPSGNSGDRIACGIIK</sequence>
<evidence type="ECO:0000256" key="3">
    <source>
        <dbReference type="RuleBase" id="RU000393"/>
    </source>
</evidence>
<comment type="cofactor">
    <cofactor evidence="3">
        <name>Cu cation</name>
        <dbReference type="ChEBI" id="CHEBI:23378"/>
    </cofactor>
    <text evidence="3">Binds 1 copper ion per subunit.</text>
</comment>
<dbReference type="InterPro" id="IPR001424">
    <property type="entry name" value="SOD_Cu_Zn_dom"/>
</dbReference>
<feature type="region of interest" description="Disordered" evidence="4">
    <location>
        <begin position="153"/>
        <end position="172"/>
    </location>
</feature>
<accession>A0ABR8PEY7</accession>
<dbReference type="Gene3D" id="2.60.40.200">
    <property type="entry name" value="Superoxide dismutase, copper/zinc binding domain"/>
    <property type="match status" value="1"/>
</dbReference>